<dbReference type="Gene3D" id="1.20.120.530">
    <property type="entry name" value="GntR ligand-binding domain-like"/>
    <property type="match status" value="1"/>
</dbReference>
<dbReference type="SUPFAM" id="SSF48008">
    <property type="entry name" value="GntR ligand-binding domain-like"/>
    <property type="match status" value="1"/>
</dbReference>
<dbReference type="Proteomes" id="UP001374803">
    <property type="component" value="Chromosome"/>
</dbReference>
<keyword evidence="1" id="KW-0805">Transcription regulation</keyword>
<evidence type="ECO:0000256" key="2">
    <source>
        <dbReference type="ARBA" id="ARBA00023125"/>
    </source>
</evidence>
<dbReference type="SUPFAM" id="SSF46785">
    <property type="entry name" value="Winged helix' DNA-binding domain"/>
    <property type="match status" value="1"/>
</dbReference>
<reference evidence="6" key="1">
    <citation type="submission" date="2021-12" db="EMBL/GenBank/DDBJ databases">
        <title>Discovery of the Pendulisporaceae a myxobacterial family with distinct sporulation behavior and unique specialized metabolism.</title>
        <authorList>
            <person name="Garcia R."/>
            <person name="Popoff A."/>
            <person name="Bader C.D."/>
            <person name="Loehr J."/>
            <person name="Walesch S."/>
            <person name="Walt C."/>
            <person name="Boldt J."/>
            <person name="Bunk B."/>
            <person name="Haeckl F.J.F.P.J."/>
            <person name="Gunesch A.P."/>
            <person name="Birkelbach J."/>
            <person name="Nuebel U."/>
            <person name="Pietschmann T."/>
            <person name="Bach T."/>
            <person name="Mueller R."/>
        </authorList>
    </citation>
    <scope>NUCLEOTIDE SEQUENCE</scope>
    <source>
        <strain evidence="6">MSr11367</strain>
    </source>
</reference>
<evidence type="ECO:0000313" key="7">
    <source>
        <dbReference type="Proteomes" id="UP001374803"/>
    </source>
</evidence>
<keyword evidence="7" id="KW-1185">Reference proteome</keyword>
<dbReference type="InterPro" id="IPR011711">
    <property type="entry name" value="GntR_C"/>
</dbReference>
<dbReference type="InterPro" id="IPR036390">
    <property type="entry name" value="WH_DNA-bd_sf"/>
</dbReference>
<dbReference type="RefSeq" id="WP_394838554.1">
    <property type="nucleotide sequence ID" value="NZ_CP089929.1"/>
</dbReference>
<gene>
    <name evidence="6" type="ORF">LVJ94_16775</name>
</gene>
<dbReference type="PANTHER" id="PTHR43537">
    <property type="entry name" value="TRANSCRIPTIONAL REGULATOR, GNTR FAMILY"/>
    <property type="match status" value="1"/>
</dbReference>
<dbReference type="EMBL" id="CP089983">
    <property type="protein sequence ID" value="WXB08880.1"/>
    <property type="molecule type" value="Genomic_DNA"/>
</dbReference>
<proteinExistence type="predicted"/>
<dbReference type="Pfam" id="PF07729">
    <property type="entry name" value="FCD"/>
    <property type="match status" value="1"/>
</dbReference>
<dbReference type="SMART" id="SM00345">
    <property type="entry name" value="HTH_GNTR"/>
    <property type="match status" value="1"/>
</dbReference>
<evidence type="ECO:0000256" key="4">
    <source>
        <dbReference type="SAM" id="MobiDB-lite"/>
    </source>
</evidence>
<dbReference type="CDD" id="cd07377">
    <property type="entry name" value="WHTH_GntR"/>
    <property type="match status" value="1"/>
</dbReference>
<evidence type="ECO:0000256" key="1">
    <source>
        <dbReference type="ARBA" id="ARBA00023015"/>
    </source>
</evidence>
<protein>
    <submittedName>
        <fullName evidence="6">GntR family transcriptional regulator</fullName>
    </submittedName>
</protein>
<dbReference type="PROSITE" id="PS50949">
    <property type="entry name" value="HTH_GNTR"/>
    <property type="match status" value="1"/>
</dbReference>
<feature type="domain" description="HTH gntR-type" evidence="5">
    <location>
        <begin position="33"/>
        <end position="101"/>
    </location>
</feature>
<dbReference type="InterPro" id="IPR000524">
    <property type="entry name" value="Tscrpt_reg_HTH_GntR"/>
</dbReference>
<organism evidence="6 7">
    <name type="scientific">Pendulispora rubella</name>
    <dbReference type="NCBI Taxonomy" id="2741070"/>
    <lineage>
        <taxon>Bacteria</taxon>
        <taxon>Pseudomonadati</taxon>
        <taxon>Myxococcota</taxon>
        <taxon>Myxococcia</taxon>
        <taxon>Myxococcales</taxon>
        <taxon>Sorangiineae</taxon>
        <taxon>Pendulisporaceae</taxon>
        <taxon>Pendulispora</taxon>
    </lineage>
</organism>
<dbReference type="InterPro" id="IPR008920">
    <property type="entry name" value="TF_FadR/GntR_C"/>
</dbReference>
<dbReference type="SMART" id="SM00895">
    <property type="entry name" value="FCD"/>
    <property type="match status" value="1"/>
</dbReference>
<feature type="region of interest" description="Disordered" evidence="4">
    <location>
        <begin position="264"/>
        <end position="294"/>
    </location>
</feature>
<evidence type="ECO:0000313" key="6">
    <source>
        <dbReference type="EMBL" id="WXB08880.1"/>
    </source>
</evidence>
<evidence type="ECO:0000259" key="5">
    <source>
        <dbReference type="PROSITE" id="PS50949"/>
    </source>
</evidence>
<accession>A0ABZ2LIA6</accession>
<dbReference type="Pfam" id="PF00392">
    <property type="entry name" value="GntR"/>
    <property type="match status" value="1"/>
</dbReference>
<evidence type="ECO:0000256" key="3">
    <source>
        <dbReference type="ARBA" id="ARBA00023163"/>
    </source>
</evidence>
<dbReference type="PRINTS" id="PR00035">
    <property type="entry name" value="HTHGNTR"/>
</dbReference>
<dbReference type="Gene3D" id="1.10.10.10">
    <property type="entry name" value="Winged helix-like DNA-binding domain superfamily/Winged helix DNA-binding domain"/>
    <property type="match status" value="1"/>
</dbReference>
<dbReference type="PANTHER" id="PTHR43537:SF5">
    <property type="entry name" value="UXU OPERON TRANSCRIPTIONAL REGULATOR"/>
    <property type="match status" value="1"/>
</dbReference>
<keyword evidence="3" id="KW-0804">Transcription</keyword>
<keyword evidence="2" id="KW-0238">DNA-binding</keyword>
<sequence length="294" mass="31529">MPRPPRPSNAPQEAASAANPLEALAAIGPIARSSVVDAVADRLQAEILSGRLAAGTRLPSEREFSLALGVNRLTLRAALARLEALGMIVTRHGAGTLVASWRERAGLDALAALIGSTWTKDGFIKGQGRELLTSMLEVRRIVASEAIGLAAKRHTAADLEALEQRAHEQEGRIHDRVAFARGDIAFERALIRATRNVGLELLLNTFARFPDEQPELVAELYDRPEEALAFYPYVIGLIRTGDPVMARDTLRQALEALDAEWQARHADTPRGAGTAKPASKSTSGTRAAKAGSKA</sequence>
<dbReference type="InterPro" id="IPR036388">
    <property type="entry name" value="WH-like_DNA-bd_sf"/>
</dbReference>
<name>A0ABZ2LIA6_9BACT</name>